<dbReference type="PANTHER" id="PTHR43198">
    <property type="entry name" value="BIFUNCTIONAL TH2 PROTEIN"/>
    <property type="match status" value="1"/>
</dbReference>
<evidence type="ECO:0000313" key="3">
    <source>
        <dbReference type="EMBL" id="SFR66021.1"/>
    </source>
</evidence>
<sequence length="281" mass="31550">MTGDDASRDESASSGDAPSSNGGPADESDAPAPVPETFEAYAETVEAPRFTDWLRERAEPDWSAATTHPFTRELGRDELDDDAFRRYLVQDYAFLETLVGLVGHSVGDAPTMASKARLADFLGTLTAEENDYFERSFDALGVPPETYEDPERTPVTLAMEDLLERAAREGGYAETLAVLVPAEWMYREWATAVADASPSRFYLDEWIRLHAVEEFRTFVGWIREELDREGAAASPRRRRRLDRLFRRTASLEVAFFDAAYEPGDARPTGETDDSSEGERRW</sequence>
<dbReference type="RefSeq" id="WP_089809528.1">
    <property type="nucleotide sequence ID" value="NZ_FOYT01000003.1"/>
</dbReference>
<dbReference type="CDD" id="cd19358">
    <property type="entry name" value="TenA_E_Spr0628-like"/>
    <property type="match status" value="1"/>
</dbReference>
<dbReference type="InterPro" id="IPR016084">
    <property type="entry name" value="Haem_Oase-like_multi-hlx"/>
</dbReference>
<reference evidence="4" key="1">
    <citation type="submission" date="2016-10" db="EMBL/GenBank/DDBJ databases">
        <authorList>
            <person name="Varghese N."/>
            <person name="Submissions S."/>
        </authorList>
    </citation>
    <scope>NUCLEOTIDE SEQUENCE [LARGE SCALE GENOMIC DNA]</scope>
    <source>
        <strain evidence="4">CGMCC 1.7736</strain>
    </source>
</reference>
<dbReference type="Gene3D" id="1.20.910.10">
    <property type="entry name" value="Heme oxygenase-like"/>
    <property type="match status" value="1"/>
</dbReference>
<evidence type="ECO:0000313" key="4">
    <source>
        <dbReference type="Proteomes" id="UP000198531"/>
    </source>
</evidence>
<organism evidence="3 4">
    <name type="scientific">Halogeometricum rufum</name>
    <dbReference type="NCBI Taxonomy" id="553469"/>
    <lineage>
        <taxon>Archaea</taxon>
        <taxon>Methanobacteriati</taxon>
        <taxon>Methanobacteriota</taxon>
        <taxon>Stenosarchaea group</taxon>
        <taxon>Halobacteria</taxon>
        <taxon>Halobacteriales</taxon>
        <taxon>Haloferacaceae</taxon>
        <taxon>Halogeometricum</taxon>
    </lineage>
</organism>
<dbReference type="InterPro" id="IPR050967">
    <property type="entry name" value="Thiamine_Salvage_TenA"/>
</dbReference>
<dbReference type="InterPro" id="IPR004305">
    <property type="entry name" value="Thiaminase-2/PQQC"/>
</dbReference>
<feature type="domain" description="Thiaminase-2/PQQC" evidence="2">
    <location>
        <begin position="57"/>
        <end position="261"/>
    </location>
</feature>
<dbReference type="STRING" id="553469.SAMN04487947_3247"/>
<dbReference type="GO" id="GO:0005829">
    <property type="term" value="C:cytosol"/>
    <property type="evidence" value="ECO:0007669"/>
    <property type="project" value="TreeGrafter"/>
</dbReference>
<feature type="compositionally biased region" description="Polar residues" evidence="1">
    <location>
        <begin position="12"/>
        <end position="22"/>
    </location>
</feature>
<dbReference type="EMBL" id="FOYT01000003">
    <property type="protein sequence ID" value="SFR66021.1"/>
    <property type="molecule type" value="Genomic_DNA"/>
</dbReference>
<gene>
    <name evidence="3" type="ORF">SAMN04487947_3247</name>
</gene>
<evidence type="ECO:0000256" key="1">
    <source>
        <dbReference type="SAM" id="MobiDB-lite"/>
    </source>
</evidence>
<feature type="region of interest" description="Disordered" evidence="1">
    <location>
        <begin position="261"/>
        <end position="281"/>
    </location>
</feature>
<feature type="compositionally biased region" description="Basic and acidic residues" evidence="1">
    <location>
        <begin position="1"/>
        <end position="11"/>
    </location>
</feature>
<keyword evidence="4" id="KW-1185">Reference proteome</keyword>
<evidence type="ECO:0000259" key="2">
    <source>
        <dbReference type="Pfam" id="PF03070"/>
    </source>
</evidence>
<feature type="region of interest" description="Disordered" evidence="1">
    <location>
        <begin position="1"/>
        <end position="37"/>
    </location>
</feature>
<proteinExistence type="predicted"/>
<dbReference type="SUPFAM" id="SSF48613">
    <property type="entry name" value="Heme oxygenase-like"/>
    <property type="match status" value="1"/>
</dbReference>
<accession>A0A1I6IH91</accession>
<dbReference type="Proteomes" id="UP000198531">
    <property type="component" value="Unassembled WGS sequence"/>
</dbReference>
<protein>
    <submittedName>
        <fullName evidence="3">Thiaminase (Transcriptional activator TenA)</fullName>
    </submittedName>
</protein>
<dbReference type="OrthoDB" id="196770at2157"/>
<dbReference type="AlphaFoldDB" id="A0A1I6IH91"/>
<dbReference type="PANTHER" id="PTHR43198:SF2">
    <property type="entry name" value="SI:CH1073-67J19.1-RELATED"/>
    <property type="match status" value="1"/>
</dbReference>
<dbReference type="Pfam" id="PF03070">
    <property type="entry name" value="TENA_THI-4"/>
    <property type="match status" value="1"/>
</dbReference>
<name>A0A1I6IH91_9EURY</name>